<protein>
    <submittedName>
        <fullName evidence="1">Uncharacterized protein</fullName>
    </submittedName>
</protein>
<dbReference type="Proteomes" id="UP001451303">
    <property type="component" value="Unassembled WGS sequence"/>
</dbReference>
<name>A0ABR3DBM7_NEUIN</name>
<accession>A0ABR3DBM7</accession>
<comment type="caution">
    <text evidence="1">The sequence shown here is derived from an EMBL/GenBank/DDBJ whole genome shotgun (WGS) entry which is preliminary data.</text>
</comment>
<evidence type="ECO:0000313" key="1">
    <source>
        <dbReference type="EMBL" id="KAL0469161.1"/>
    </source>
</evidence>
<proteinExistence type="predicted"/>
<sequence length="89" mass="9220">MGFTNVAICMGSCRNSASLAASRGHISSSLAPALPLDFTMGMAPCKPVSPVFDPSRNPTMIETCFLSLGLAPAGSAPSQYPLVCFHLDS</sequence>
<evidence type="ECO:0000313" key="2">
    <source>
        <dbReference type="Proteomes" id="UP001451303"/>
    </source>
</evidence>
<dbReference type="EMBL" id="JAVLET010000006">
    <property type="protein sequence ID" value="KAL0469161.1"/>
    <property type="molecule type" value="Genomic_DNA"/>
</dbReference>
<gene>
    <name evidence="1" type="ORF">QR685DRAFT_445403</name>
</gene>
<keyword evidence="2" id="KW-1185">Reference proteome</keyword>
<organism evidence="1 2">
    <name type="scientific">Neurospora intermedia</name>
    <dbReference type="NCBI Taxonomy" id="5142"/>
    <lineage>
        <taxon>Eukaryota</taxon>
        <taxon>Fungi</taxon>
        <taxon>Dikarya</taxon>
        <taxon>Ascomycota</taxon>
        <taxon>Pezizomycotina</taxon>
        <taxon>Sordariomycetes</taxon>
        <taxon>Sordariomycetidae</taxon>
        <taxon>Sordariales</taxon>
        <taxon>Sordariaceae</taxon>
        <taxon>Neurospora</taxon>
    </lineage>
</organism>
<reference evidence="1 2" key="1">
    <citation type="submission" date="2023-09" db="EMBL/GenBank/DDBJ databases">
        <title>Multi-omics analysis of a traditional fermented food reveals byproduct-associated fungal strains for waste-to-food upcycling.</title>
        <authorList>
            <consortium name="Lawrence Berkeley National Laboratory"/>
            <person name="Rekdal V.M."/>
            <person name="Villalobos-Escobedo J.M."/>
            <person name="Rodriguez-Valeron N."/>
            <person name="Garcia M.O."/>
            <person name="Vasquez D.P."/>
            <person name="Damayanti I."/>
            <person name="Sorensen P.M."/>
            <person name="Baidoo E.E."/>
            <person name="De Carvalho A.C."/>
            <person name="Riley R."/>
            <person name="Lipzen A."/>
            <person name="He G."/>
            <person name="Yan M."/>
            <person name="Haridas S."/>
            <person name="Daum C."/>
            <person name="Yoshinaga Y."/>
            <person name="Ng V."/>
            <person name="Grigoriev I.V."/>
            <person name="Munk R."/>
            <person name="Nuraida L."/>
            <person name="Wijaya C.H."/>
            <person name="Morales P.-C."/>
            <person name="Keasling J.D."/>
        </authorList>
    </citation>
    <scope>NUCLEOTIDE SEQUENCE [LARGE SCALE GENOMIC DNA]</scope>
    <source>
        <strain evidence="1 2">FGSC 2613</strain>
    </source>
</reference>